<keyword evidence="3" id="KW-1185">Reference proteome</keyword>
<reference evidence="2 3" key="1">
    <citation type="submission" date="2019-08" db="EMBL/GenBank/DDBJ databases">
        <title>A chromosome-level genome assembly, high-density linkage maps, and genome scans reveal the genomic architecture of hybrid incompatibilities underlying speciation via character displacement in darters (Percidae: Etheostominae).</title>
        <authorList>
            <person name="Moran R.L."/>
            <person name="Catchen J.M."/>
            <person name="Fuller R.C."/>
        </authorList>
    </citation>
    <scope>NUCLEOTIDE SEQUENCE [LARGE SCALE GENOMIC DNA]</scope>
    <source>
        <strain evidence="2">EspeVRDwgs_2016</strain>
        <tissue evidence="2">Muscle</tissue>
    </source>
</reference>
<name>A0A5J5DMQ2_9PERO</name>
<evidence type="ECO:0000313" key="3">
    <source>
        <dbReference type="Proteomes" id="UP000327493"/>
    </source>
</evidence>
<dbReference type="EMBL" id="VOFY01000002">
    <property type="protein sequence ID" value="KAA8594479.1"/>
    <property type="molecule type" value="Genomic_DNA"/>
</dbReference>
<sequence>MEQVGGQTLVEVSPPPPPSPPNPSSSSSHHCMRTSFTMLRSLGSRLVVTKTTTLLLQHDGGRGAEASGAYEQCLGPLYQMPDHKLSIKATALLLRCAAHGGNGKKGTDKDDSNKSKRGTLREIVSCCLASIPRLTLSPAIKRHLFFYLPFPRRPTVLRFERNQRCSGRKEGLARNSIISATRNEKWI</sequence>
<gene>
    <name evidence="2" type="ORF">FQN60_011614</name>
</gene>
<organism evidence="2 3">
    <name type="scientific">Etheostoma spectabile</name>
    <name type="common">orangethroat darter</name>
    <dbReference type="NCBI Taxonomy" id="54343"/>
    <lineage>
        <taxon>Eukaryota</taxon>
        <taxon>Metazoa</taxon>
        <taxon>Chordata</taxon>
        <taxon>Craniata</taxon>
        <taxon>Vertebrata</taxon>
        <taxon>Euteleostomi</taxon>
        <taxon>Actinopterygii</taxon>
        <taxon>Neopterygii</taxon>
        <taxon>Teleostei</taxon>
        <taxon>Neoteleostei</taxon>
        <taxon>Acanthomorphata</taxon>
        <taxon>Eupercaria</taxon>
        <taxon>Perciformes</taxon>
        <taxon>Percoidei</taxon>
        <taxon>Percidae</taxon>
        <taxon>Etheostomatinae</taxon>
        <taxon>Etheostoma</taxon>
    </lineage>
</organism>
<protein>
    <submittedName>
        <fullName evidence="2">Uncharacterized protein</fullName>
    </submittedName>
</protein>
<accession>A0A5J5DMQ2</accession>
<evidence type="ECO:0000256" key="1">
    <source>
        <dbReference type="SAM" id="MobiDB-lite"/>
    </source>
</evidence>
<dbReference type="AlphaFoldDB" id="A0A5J5DMQ2"/>
<proteinExistence type="predicted"/>
<comment type="caution">
    <text evidence="2">The sequence shown here is derived from an EMBL/GenBank/DDBJ whole genome shotgun (WGS) entry which is preliminary data.</text>
</comment>
<feature type="compositionally biased region" description="Pro residues" evidence="1">
    <location>
        <begin position="13"/>
        <end position="23"/>
    </location>
</feature>
<feature type="region of interest" description="Disordered" evidence="1">
    <location>
        <begin position="1"/>
        <end position="30"/>
    </location>
</feature>
<evidence type="ECO:0000313" key="2">
    <source>
        <dbReference type="EMBL" id="KAA8594479.1"/>
    </source>
</evidence>
<dbReference type="Proteomes" id="UP000327493">
    <property type="component" value="Chromosome 2"/>
</dbReference>